<accession>A0A0F9F8N0</accession>
<evidence type="ECO:0000313" key="2">
    <source>
        <dbReference type="EMBL" id="KKL74831.1"/>
    </source>
</evidence>
<dbReference type="AlphaFoldDB" id="A0A0F9F8N0"/>
<protein>
    <recommendedName>
        <fullName evidence="3">Transmembrane Fragile-X-F protein</fullName>
    </recommendedName>
</protein>
<feature type="transmembrane region" description="Helical" evidence="1">
    <location>
        <begin position="42"/>
        <end position="63"/>
    </location>
</feature>
<organism evidence="2">
    <name type="scientific">marine sediment metagenome</name>
    <dbReference type="NCBI Taxonomy" id="412755"/>
    <lineage>
        <taxon>unclassified sequences</taxon>
        <taxon>metagenomes</taxon>
        <taxon>ecological metagenomes</taxon>
    </lineage>
</organism>
<dbReference type="EMBL" id="LAZR01024531">
    <property type="protein sequence ID" value="KKL74831.1"/>
    <property type="molecule type" value="Genomic_DNA"/>
</dbReference>
<evidence type="ECO:0008006" key="3">
    <source>
        <dbReference type="Google" id="ProtNLM"/>
    </source>
</evidence>
<sequence>MSNSSSSSSGGVGFIGLLTIVFIVLKLCEVINWSWWWVVSPILISIVGCVVFVGFVLLWYILFGGYKH</sequence>
<evidence type="ECO:0000256" key="1">
    <source>
        <dbReference type="SAM" id="Phobius"/>
    </source>
</evidence>
<name>A0A0F9F8N0_9ZZZZ</name>
<proteinExistence type="predicted"/>
<reference evidence="2" key="1">
    <citation type="journal article" date="2015" name="Nature">
        <title>Complex archaea that bridge the gap between prokaryotes and eukaryotes.</title>
        <authorList>
            <person name="Spang A."/>
            <person name="Saw J.H."/>
            <person name="Jorgensen S.L."/>
            <person name="Zaremba-Niedzwiedzka K."/>
            <person name="Martijn J."/>
            <person name="Lind A.E."/>
            <person name="van Eijk R."/>
            <person name="Schleper C."/>
            <person name="Guy L."/>
            <person name="Ettema T.J."/>
        </authorList>
    </citation>
    <scope>NUCLEOTIDE SEQUENCE</scope>
</reference>
<gene>
    <name evidence="2" type="ORF">LCGC14_2060960</name>
</gene>
<feature type="transmembrane region" description="Helical" evidence="1">
    <location>
        <begin position="12"/>
        <end position="36"/>
    </location>
</feature>
<keyword evidence="1" id="KW-1133">Transmembrane helix</keyword>
<comment type="caution">
    <text evidence="2">The sequence shown here is derived from an EMBL/GenBank/DDBJ whole genome shotgun (WGS) entry which is preliminary data.</text>
</comment>
<keyword evidence="1" id="KW-0472">Membrane</keyword>
<keyword evidence="1" id="KW-0812">Transmembrane</keyword>